<sequence length="108" mass="11919">MSWNGRGPSRVILKYYLYQATVTFGLIWPILILFLRNQDLTFSQIALLNTIAMGVTLVGELPAGCLGDYIGHRKSLITSSLLLSGACVGFVRNGTPYACLRANTCEYR</sequence>
<keyword evidence="1" id="KW-0472">Membrane</keyword>
<reference evidence="2 3" key="1">
    <citation type="journal article" date="2019" name="Int. J. Syst. Evol. Microbiol.">
        <title>The Global Catalogue of Microorganisms (GCM) 10K type strain sequencing project: providing services to taxonomists for standard genome sequencing and annotation.</title>
        <authorList>
            <consortium name="The Broad Institute Genomics Platform"/>
            <consortium name="The Broad Institute Genome Sequencing Center for Infectious Disease"/>
            <person name="Wu L."/>
            <person name="Ma J."/>
        </authorList>
    </citation>
    <scope>NUCLEOTIDE SEQUENCE [LARGE SCALE GENOMIC DNA]</scope>
    <source>
        <strain evidence="2 3">JCM 17504</strain>
    </source>
</reference>
<dbReference type="InterPro" id="IPR053160">
    <property type="entry name" value="MFS_DHA3_Transporter"/>
</dbReference>
<feature type="transmembrane region" description="Helical" evidence="1">
    <location>
        <begin position="15"/>
        <end position="35"/>
    </location>
</feature>
<dbReference type="SUPFAM" id="SSF103473">
    <property type="entry name" value="MFS general substrate transporter"/>
    <property type="match status" value="1"/>
</dbReference>
<organism evidence="2 3">
    <name type="scientific">Haladaptatus pallidirubidus</name>
    <dbReference type="NCBI Taxonomy" id="1008152"/>
    <lineage>
        <taxon>Archaea</taxon>
        <taxon>Methanobacteriati</taxon>
        <taxon>Methanobacteriota</taxon>
        <taxon>Stenosarchaea group</taxon>
        <taxon>Halobacteria</taxon>
        <taxon>Halobacteriales</taxon>
        <taxon>Haladaptataceae</taxon>
        <taxon>Haladaptatus</taxon>
    </lineage>
</organism>
<evidence type="ECO:0000256" key="1">
    <source>
        <dbReference type="SAM" id="Phobius"/>
    </source>
</evidence>
<dbReference type="AlphaFoldDB" id="A0AAV3URH4"/>
<accession>A0AAV3URH4</accession>
<evidence type="ECO:0000313" key="2">
    <source>
        <dbReference type="EMBL" id="GAA5065460.1"/>
    </source>
</evidence>
<evidence type="ECO:0008006" key="4">
    <source>
        <dbReference type="Google" id="ProtNLM"/>
    </source>
</evidence>
<dbReference type="Proteomes" id="UP001501729">
    <property type="component" value="Unassembled WGS sequence"/>
</dbReference>
<dbReference type="PANTHER" id="PTHR23530:SF1">
    <property type="entry name" value="PERMEASE, MAJOR FACILITATOR SUPERFAMILY-RELATED"/>
    <property type="match status" value="1"/>
</dbReference>
<protein>
    <recommendedName>
        <fullName evidence="4">Major facilitator superfamily (MFS) profile domain-containing protein</fullName>
    </recommendedName>
</protein>
<proteinExistence type="predicted"/>
<keyword evidence="1" id="KW-1133">Transmembrane helix</keyword>
<dbReference type="Pfam" id="PF07690">
    <property type="entry name" value="MFS_1"/>
    <property type="match status" value="1"/>
</dbReference>
<evidence type="ECO:0000313" key="3">
    <source>
        <dbReference type="Proteomes" id="UP001501729"/>
    </source>
</evidence>
<dbReference type="GO" id="GO:0022857">
    <property type="term" value="F:transmembrane transporter activity"/>
    <property type="evidence" value="ECO:0007669"/>
    <property type="project" value="InterPro"/>
</dbReference>
<gene>
    <name evidence="2" type="ORF">GCM10025751_56420</name>
</gene>
<dbReference type="EMBL" id="BAABKX010000030">
    <property type="protein sequence ID" value="GAA5065460.1"/>
    <property type="molecule type" value="Genomic_DNA"/>
</dbReference>
<dbReference type="Gene3D" id="1.20.1250.20">
    <property type="entry name" value="MFS general substrate transporter like domains"/>
    <property type="match status" value="1"/>
</dbReference>
<keyword evidence="1" id="KW-0812">Transmembrane</keyword>
<dbReference type="GeneID" id="68617249"/>
<keyword evidence="3" id="KW-1185">Reference proteome</keyword>
<name>A0AAV3URH4_9EURY</name>
<dbReference type="InterPro" id="IPR011701">
    <property type="entry name" value="MFS"/>
</dbReference>
<comment type="caution">
    <text evidence="2">The sequence shown here is derived from an EMBL/GenBank/DDBJ whole genome shotgun (WGS) entry which is preliminary data.</text>
</comment>
<dbReference type="RefSeq" id="WP_227779101.1">
    <property type="nucleotide sequence ID" value="NZ_BAABKX010000030.1"/>
</dbReference>
<dbReference type="PANTHER" id="PTHR23530">
    <property type="entry name" value="TRANSPORT PROTEIN-RELATED"/>
    <property type="match status" value="1"/>
</dbReference>
<dbReference type="InterPro" id="IPR036259">
    <property type="entry name" value="MFS_trans_sf"/>
</dbReference>